<dbReference type="Proteomes" id="UP000694287">
    <property type="component" value="Unassembled WGS sequence"/>
</dbReference>
<name>A0ABS6UW99_9PSEU</name>
<evidence type="ECO:0000313" key="4">
    <source>
        <dbReference type="Proteomes" id="UP000694287"/>
    </source>
</evidence>
<accession>A0ABS6UW99</accession>
<organism evidence="3 4">
    <name type="scientific">Pseudonocardia abyssalis</name>
    <dbReference type="NCBI Taxonomy" id="2792008"/>
    <lineage>
        <taxon>Bacteria</taxon>
        <taxon>Bacillati</taxon>
        <taxon>Actinomycetota</taxon>
        <taxon>Actinomycetes</taxon>
        <taxon>Pseudonocardiales</taxon>
        <taxon>Pseudonocardiaceae</taxon>
        <taxon>Pseudonocardia</taxon>
    </lineage>
</organism>
<feature type="compositionally biased region" description="Pro residues" evidence="1">
    <location>
        <begin position="163"/>
        <end position="173"/>
    </location>
</feature>
<dbReference type="EMBL" id="JADQDK010000001">
    <property type="protein sequence ID" value="MBW0136552.1"/>
    <property type="molecule type" value="Genomic_DNA"/>
</dbReference>
<feature type="region of interest" description="Disordered" evidence="1">
    <location>
        <begin position="138"/>
        <end position="175"/>
    </location>
</feature>
<feature type="compositionally biased region" description="Pro residues" evidence="1">
    <location>
        <begin position="17"/>
        <end position="30"/>
    </location>
</feature>
<gene>
    <name evidence="3" type="ORF">I4I81_20090</name>
</gene>
<dbReference type="InterPro" id="IPR008613">
    <property type="entry name" value="Excalibur_Ca-bd_domain"/>
</dbReference>
<dbReference type="Pfam" id="PF05901">
    <property type="entry name" value="Excalibur"/>
    <property type="match status" value="1"/>
</dbReference>
<keyword evidence="4" id="KW-1185">Reference proteome</keyword>
<reference evidence="3 4" key="1">
    <citation type="submission" date="2020-11" db="EMBL/GenBank/DDBJ databases">
        <title>Pseudonocardia abyssalis sp. nov. and Pseudonocardia oceani sp. nov., description and phylogenomic analysis of two novel actinomycetes isolated from the deep Southern Ocean.</title>
        <authorList>
            <person name="Parra J."/>
        </authorList>
    </citation>
    <scope>NUCLEOTIDE SEQUENCE [LARGE SCALE GENOMIC DNA]</scope>
    <source>
        <strain evidence="3 4">KRD-168</strain>
    </source>
</reference>
<evidence type="ECO:0000259" key="2">
    <source>
        <dbReference type="SMART" id="SM00894"/>
    </source>
</evidence>
<feature type="region of interest" description="Disordered" evidence="1">
    <location>
        <begin position="1"/>
        <end position="64"/>
    </location>
</feature>
<evidence type="ECO:0000313" key="3">
    <source>
        <dbReference type="EMBL" id="MBW0136552.1"/>
    </source>
</evidence>
<proteinExistence type="predicted"/>
<sequence>MALFLPEVAGDGTAALPPVPPRPTPPPAPGGWPGNAGSGGWPGPDTTGPGNTGPGRRRRSRRPLWVGAGVLTALVLIGSTVGGNRDGEVPTVAASAPSTTQTGAPATTRATPTPAPTTAPVVVEEVDEIDAPAVVRPAEVTRAPARTTEQRSAPAPETRTEPEPVPDPAPAPAPAEAYYANCDAVRAAGAAPIRVGQPGYREGLDRDGDGQGCGED</sequence>
<feature type="region of interest" description="Disordered" evidence="1">
    <location>
        <begin position="80"/>
        <end position="117"/>
    </location>
</feature>
<comment type="caution">
    <text evidence="3">The sequence shown here is derived from an EMBL/GenBank/DDBJ whole genome shotgun (WGS) entry which is preliminary data.</text>
</comment>
<feature type="region of interest" description="Disordered" evidence="1">
    <location>
        <begin position="191"/>
        <end position="216"/>
    </location>
</feature>
<feature type="compositionally biased region" description="Gly residues" evidence="1">
    <location>
        <begin position="31"/>
        <end position="42"/>
    </location>
</feature>
<feature type="compositionally biased region" description="Low complexity" evidence="1">
    <location>
        <begin position="93"/>
        <end position="117"/>
    </location>
</feature>
<protein>
    <submittedName>
        <fullName evidence="3">Excalibur calcium-binding domain-containing protein</fullName>
    </submittedName>
</protein>
<feature type="domain" description="Excalibur calcium-binding" evidence="2">
    <location>
        <begin position="178"/>
        <end position="214"/>
    </location>
</feature>
<dbReference type="SMART" id="SM00894">
    <property type="entry name" value="Excalibur"/>
    <property type="match status" value="1"/>
</dbReference>
<evidence type="ECO:0000256" key="1">
    <source>
        <dbReference type="SAM" id="MobiDB-lite"/>
    </source>
</evidence>